<dbReference type="RefSeq" id="WP_106113511.1">
    <property type="nucleotide sequence ID" value="NZ_PVSR01000011.1"/>
</dbReference>
<dbReference type="SUPFAM" id="SSF54593">
    <property type="entry name" value="Glyoxalase/Bleomycin resistance protein/Dihydroxybiphenyl dioxygenase"/>
    <property type="match status" value="1"/>
</dbReference>
<proteinExistence type="predicted"/>
<protein>
    <recommendedName>
        <fullName evidence="3">Glyoxalase</fullName>
    </recommendedName>
</protein>
<dbReference type="Gene3D" id="3.10.180.10">
    <property type="entry name" value="2,3-Dihydroxybiphenyl 1,2-Dioxygenase, domain 1"/>
    <property type="match status" value="1"/>
</dbReference>
<dbReference type="EMBL" id="PVSR01000011">
    <property type="protein sequence ID" value="PRW63625.1"/>
    <property type="molecule type" value="Genomic_DNA"/>
</dbReference>
<sequence length="110" mass="11894">MFGKFMVRLVKCQNLEAMAVFYRDKLGLTVTKDNMPEWIAFDDGIGGEFVLGKASPIGDATVTLAFTGSPDLSAARQALIDESPTEIAGHDTGKSFWVQDPDGNYVGFAD</sequence>
<dbReference type="AlphaFoldDB" id="A0A2T0GWY1"/>
<keyword evidence="2" id="KW-1185">Reference proteome</keyword>
<evidence type="ECO:0000313" key="1">
    <source>
        <dbReference type="EMBL" id="PRW63625.1"/>
    </source>
</evidence>
<accession>A0A2T0GWY1</accession>
<dbReference type="Proteomes" id="UP000239352">
    <property type="component" value="Unassembled WGS sequence"/>
</dbReference>
<dbReference type="InParanoid" id="A0A2T0GWY1"/>
<dbReference type="InterPro" id="IPR029068">
    <property type="entry name" value="Glyas_Bleomycin-R_OHBP_Dase"/>
</dbReference>
<organism evidence="1 2">
    <name type="scientific">Actinopolyspora mortivallis</name>
    <dbReference type="NCBI Taxonomy" id="33906"/>
    <lineage>
        <taxon>Bacteria</taxon>
        <taxon>Bacillati</taxon>
        <taxon>Actinomycetota</taxon>
        <taxon>Actinomycetes</taxon>
        <taxon>Actinopolysporales</taxon>
        <taxon>Actinopolysporaceae</taxon>
        <taxon>Actinopolyspora</taxon>
    </lineage>
</organism>
<dbReference type="CDD" id="cd06587">
    <property type="entry name" value="VOC"/>
    <property type="match status" value="1"/>
</dbReference>
<evidence type="ECO:0008006" key="3">
    <source>
        <dbReference type="Google" id="ProtNLM"/>
    </source>
</evidence>
<comment type="caution">
    <text evidence="1">The sequence shown here is derived from an EMBL/GenBank/DDBJ whole genome shotgun (WGS) entry which is preliminary data.</text>
</comment>
<name>A0A2T0GWY1_ACTMO</name>
<reference evidence="1 2" key="1">
    <citation type="submission" date="2018-03" db="EMBL/GenBank/DDBJ databases">
        <title>Actinopolyspora mortivallis from Sahara, screening for active biomolecules.</title>
        <authorList>
            <person name="Selama O."/>
            <person name="Wellington E.M.H."/>
            <person name="Hacene H."/>
        </authorList>
    </citation>
    <scope>NUCLEOTIDE SEQUENCE [LARGE SCALE GENOMIC DNA]</scope>
    <source>
        <strain evidence="1 2">M5A</strain>
    </source>
</reference>
<evidence type="ECO:0000313" key="2">
    <source>
        <dbReference type="Proteomes" id="UP000239352"/>
    </source>
</evidence>
<gene>
    <name evidence="1" type="ORF">CEP50_09150</name>
</gene>